<sequence>MGALLMKCSENISIYSICLHESTDVGDTAQLSIFVRSLDSDFNITEDLLEVCSMRSTTTGEQLFAELKNSLLKYDLTFFKIIGLTTDGAPCMLGKGKGVVALALRELSILGLESDLIISHCIIHQGNLCAKRLRMNNVMSVVVNTVNFMRSKALDHRQFKEFLIEINAEYGDVTYYSEVRWLSRGNCLIRFDSLYMKSNFSSK</sequence>
<gene>
    <name evidence="1" type="ORF">LOD99_10874</name>
</gene>
<dbReference type="PANTHER" id="PTHR45913">
    <property type="entry name" value="EPM2A-INTERACTING PROTEIN 1"/>
    <property type="match status" value="1"/>
</dbReference>
<evidence type="ECO:0000313" key="1">
    <source>
        <dbReference type="EMBL" id="KAI6658935.1"/>
    </source>
</evidence>
<evidence type="ECO:0000313" key="2">
    <source>
        <dbReference type="Proteomes" id="UP001165289"/>
    </source>
</evidence>
<name>A0AAV7KDH0_9METZ</name>
<protein>
    <submittedName>
        <fullName evidence="1">General transcription factor II-I repeat domain-containing protein 2-like</fullName>
    </submittedName>
</protein>
<dbReference type="PANTHER" id="PTHR45913:SF21">
    <property type="entry name" value="DUF4371 DOMAIN-CONTAINING PROTEIN"/>
    <property type="match status" value="1"/>
</dbReference>
<organism evidence="1 2">
    <name type="scientific">Oopsacas minuta</name>
    <dbReference type="NCBI Taxonomy" id="111878"/>
    <lineage>
        <taxon>Eukaryota</taxon>
        <taxon>Metazoa</taxon>
        <taxon>Porifera</taxon>
        <taxon>Hexactinellida</taxon>
        <taxon>Hexasterophora</taxon>
        <taxon>Lyssacinosida</taxon>
        <taxon>Leucopsacidae</taxon>
        <taxon>Oopsacas</taxon>
    </lineage>
</organism>
<dbReference type="Proteomes" id="UP001165289">
    <property type="component" value="Unassembled WGS sequence"/>
</dbReference>
<dbReference type="AlphaFoldDB" id="A0AAV7KDH0"/>
<comment type="caution">
    <text evidence="1">The sequence shown here is derived from an EMBL/GenBank/DDBJ whole genome shotgun (WGS) entry which is preliminary data.</text>
</comment>
<dbReference type="InterPro" id="IPR012337">
    <property type="entry name" value="RNaseH-like_sf"/>
</dbReference>
<keyword evidence="2" id="KW-1185">Reference proteome</keyword>
<reference evidence="1 2" key="1">
    <citation type="journal article" date="2023" name="BMC Biol.">
        <title>The compact genome of the sponge Oopsacas minuta (Hexactinellida) is lacking key metazoan core genes.</title>
        <authorList>
            <person name="Santini S."/>
            <person name="Schenkelaars Q."/>
            <person name="Jourda C."/>
            <person name="Duchesne M."/>
            <person name="Belahbib H."/>
            <person name="Rocher C."/>
            <person name="Selva M."/>
            <person name="Riesgo A."/>
            <person name="Vervoort M."/>
            <person name="Leys S.P."/>
            <person name="Kodjabachian L."/>
            <person name="Le Bivic A."/>
            <person name="Borchiellini C."/>
            <person name="Claverie J.M."/>
            <person name="Renard E."/>
        </authorList>
    </citation>
    <scope>NUCLEOTIDE SEQUENCE [LARGE SCALE GENOMIC DNA]</scope>
    <source>
        <strain evidence="1">SPO-2</strain>
    </source>
</reference>
<dbReference type="SUPFAM" id="SSF53098">
    <property type="entry name" value="Ribonuclease H-like"/>
    <property type="match status" value="1"/>
</dbReference>
<proteinExistence type="predicted"/>
<dbReference type="EMBL" id="JAKMXF010000069">
    <property type="protein sequence ID" value="KAI6658935.1"/>
    <property type="molecule type" value="Genomic_DNA"/>
</dbReference>
<accession>A0AAV7KDH0</accession>